<evidence type="ECO:0000313" key="2">
    <source>
        <dbReference type="Proteomes" id="UP000270296"/>
    </source>
</evidence>
<dbReference type="Proteomes" id="UP000270296">
    <property type="component" value="Unassembled WGS sequence"/>
</dbReference>
<gene>
    <name evidence="1" type="ORF">SBAD_LOCUS5320</name>
</gene>
<protein>
    <submittedName>
        <fullName evidence="1 3">Uncharacterized protein</fullName>
    </submittedName>
</protein>
<keyword evidence="2" id="KW-1185">Reference proteome</keyword>
<dbReference type="EMBL" id="UZAM01008909">
    <property type="protein sequence ID" value="VDP06909.1"/>
    <property type="molecule type" value="Genomic_DNA"/>
</dbReference>
<dbReference type="WBParaSite" id="SBAD_0000553701-mRNA-1">
    <property type="protein sequence ID" value="SBAD_0000553701-mRNA-1"/>
    <property type="gene ID" value="SBAD_0000553701"/>
</dbReference>
<evidence type="ECO:0000313" key="3">
    <source>
        <dbReference type="WBParaSite" id="SBAD_0000553701-mRNA-1"/>
    </source>
</evidence>
<reference evidence="3" key="1">
    <citation type="submission" date="2016-06" db="UniProtKB">
        <authorList>
            <consortium name="WormBaseParasite"/>
        </authorList>
    </citation>
    <scope>IDENTIFICATION</scope>
</reference>
<dbReference type="AlphaFoldDB" id="A0A183INX4"/>
<name>A0A183INX4_9BILA</name>
<proteinExistence type="predicted"/>
<reference evidence="1 2" key="2">
    <citation type="submission" date="2018-11" db="EMBL/GenBank/DDBJ databases">
        <authorList>
            <consortium name="Pathogen Informatics"/>
        </authorList>
    </citation>
    <scope>NUCLEOTIDE SEQUENCE [LARGE SCALE GENOMIC DNA]</scope>
</reference>
<organism evidence="3">
    <name type="scientific">Soboliphyme baturini</name>
    <dbReference type="NCBI Taxonomy" id="241478"/>
    <lineage>
        <taxon>Eukaryota</taxon>
        <taxon>Metazoa</taxon>
        <taxon>Ecdysozoa</taxon>
        <taxon>Nematoda</taxon>
        <taxon>Enoplea</taxon>
        <taxon>Dorylaimia</taxon>
        <taxon>Dioctophymatida</taxon>
        <taxon>Dioctophymatoidea</taxon>
        <taxon>Soboliphymatidae</taxon>
        <taxon>Soboliphyme</taxon>
    </lineage>
</organism>
<accession>A0A183INX4</accession>
<sequence length="91" mass="10573">MKANRSRCETWRQCPTAGRAAIIDGRSSVTDLQSESTTNFLLDRSRQQAGRTTPWQRERCELNLVNWKLVEVSDRLQLTIDHCHEEGHDDF</sequence>
<evidence type="ECO:0000313" key="1">
    <source>
        <dbReference type="EMBL" id="VDP06909.1"/>
    </source>
</evidence>